<evidence type="ECO:0000313" key="2">
    <source>
        <dbReference type="EMBL" id="QRD03651.1"/>
    </source>
</evidence>
<reference evidence="3" key="1">
    <citation type="journal article" date="2021" name="BMC Genomics">
        <title>Chromosome-level genome assembly and manually-curated proteome of model necrotroph Parastagonospora nodorum Sn15 reveals a genome-wide trove of candidate effector homologs, and redundancy of virulence-related functions within an accessory chromosome.</title>
        <authorList>
            <person name="Bertazzoni S."/>
            <person name="Jones D.A.B."/>
            <person name="Phan H.T."/>
            <person name="Tan K.-C."/>
            <person name="Hane J.K."/>
        </authorList>
    </citation>
    <scope>NUCLEOTIDE SEQUENCE [LARGE SCALE GENOMIC DNA]</scope>
    <source>
        <strain evidence="3">SN15 / ATCC MYA-4574 / FGSC 10173)</strain>
    </source>
</reference>
<dbReference type="KEGG" id="pno:SNOG_16058"/>
<feature type="region of interest" description="Disordered" evidence="1">
    <location>
        <begin position="58"/>
        <end position="132"/>
    </location>
</feature>
<gene>
    <name evidence="2" type="ORF">JI435_160580</name>
</gene>
<dbReference type="AlphaFoldDB" id="A0A7U2I513"/>
<dbReference type="Proteomes" id="UP000663193">
    <property type="component" value="Chromosome 15"/>
</dbReference>
<dbReference type="VEuPathDB" id="FungiDB:JI435_160580"/>
<protein>
    <submittedName>
        <fullName evidence="2">Uncharacterized protein</fullName>
    </submittedName>
</protein>
<feature type="region of interest" description="Disordered" evidence="1">
    <location>
        <begin position="1"/>
        <end position="45"/>
    </location>
</feature>
<feature type="compositionally biased region" description="Basic and acidic residues" evidence="1">
    <location>
        <begin position="1"/>
        <end position="22"/>
    </location>
</feature>
<dbReference type="EMBL" id="CP069037">
    <property type="protein sequence ID" value="QRD03651.1"/>
    <property type="molecule type" value="Genomic_DNA"/>
</dbReference>
<evidence type="ECO:0000256" key="1">
    <source>
        <dbReference type="SAM" id="MobiDB-lite"/>
    </source>
</evidence>
<sequence>MSDRRKHGEEILAKSSDDEPSKSLDVGLSGIAKNPYPFPGDEQPFSWTRYQTASLIQKSADEAQGEQQASASASAPVSACTTNASRDVQMASPEAELDLGEFVQLSDSSPEKESSPGPDSTVTQKKQAKTQD</sequence>
<dbReference type="RefSeq" id="XP_001806188.1">
    <property type="nucleotide sequence ID" value="XM_001806136.1"/>
</dbReference>
<name>A0A7U2I513_PHANO</name>
<accession>A0A7U2I513</accession>
<organism evidence="2 3">
    <name type="scientific">Phaeosphaeria nodorum (strain SN15 / ATCC MYA-4574 / FGSC 10173)</name>
    <name type="common">Glume blotch fungus</name>
    <name type="synonym">Parastagonospora nodorum</name>
    <dbReference type="NCBI Taxonomy" id="321614"/>
    <lineage>
        <taxon>Eukaryota</taxon>
        <taxon>Fungi</taxon>
        <taxon>Dikarya</taxon>
        <taxon>Ascomycota</taxon>
        <taxon>Pezizomycotina</taxon>
        <taxon>Dothideomycetes</taxon>
        <taxon>Pleosporomycetidae</taxon>
        <taxon>Pleosporales</taxon>
        <taxon>Pleosporineae</taxon>
        <taxon>Phaeosphaeriaceae</taxon>
        <taxon>Parastagonospora</taxon>
    </lineage>
</organism>
<proteinExistence type="predicted"/>
<feature type="compositionally biased region" description="Low complexity" evidence="1">
    <location>
        <begin position="65"/>
        <end position="79"/>
    </location>
</feature>
<keyword evidence="3" id="KW-1185">Reference proteome</keyword>
<evidence type="ECO:0000313" key="3">
    <source>
        <dbReference type="Proteomes" id="UP000663193"/>
    </source>
</evidence>